<gene>
    <name evidence="2" type="ORF">HMPREF9944_00046</name>
</gene>
<dbReference type="PATRIC" id="fig|999422.3.peg.45"/>
<comment type="caution">
    <text evidence="2">The sequence shown here is derived from an EMBL/GenBank/DDBJ whole genome shotgun (WGS) entry which is preliminary data.</text>
</comment>
<reference evidence="2 3" key="1">
    <citation type="submission" date="2011-12" db="EMBL/GenBank/DDBJ databases">
        <title>The Genome Sequence of Prevotella maculosa OT 289.</title>
        <authorList>
            <consortium name="The Broad Institute Genome Sequencing Platform"/>
            <person name="Earl A."/>
            <person name="Ward D."/>
            <person name="Feldgarden M."/>
            <person name="Gevers D."/>
            <person name="Izard J."/>
            <person name="Blanton J.M."/>
            <person name="Mathney J."/>
            <person name="Tanner A.C."/>
            <person name="Dewhirst F.E."/>
            <person name="Young S.K."/>
            <person name="Zeng Q."/>
            <person name="Gargeya S."/>
            <person name="Fitzgerald M."/>
            <person name="Haas B."/>
            <person name="Abouelleil A."/>
            <person name="Alvarado L."/>
            <person name="Arachchi H.M."/>
            <person name="Berlin A."/>
            <person name="Chapman S.B."/>
            <person name="Gearin G."/>
            <person name="Goldberg J."/>
            <person name="Griggs A."/>
            <person name="Gujja S."/>
            <person name="Hansen M."/>
            <person name="Heiman D."/>
            <person name="Howarth C."/>
            <person name="Larimer J."/>
            <person name="Lui A."/>
            <person name="MacDonald P.J.P."/>
            <person name="McCowen C."/>
            <person name="Montmayeur A."/>
            <person name="Murphy C."/>
            <person name="Neiman D."/>
            <person name="Pearson M."/>
            <person name="Priest M."/>
            <person name="Roberts A."/>
            <person name="Saif S."/>
            <person name="Shea T."/>
            <person name="Sisk P."/>
            <person name="Stolte C."/>
            <person name="Sykes S."/>
            <person name="Wortman J."/>
            <person name="Nusbaum C."/>
            <person name="Birren B."/>
        </authorList>
    </citation>
    <scope>NUCLEOTIDE SEQUENCE [LARGE SCALE GENOMIC DNA]</scope>
    <source>
        <strain evidence="2 3">OT 289</strain>
    </source>
</reference>
<dbReference type="HOGENOM" id="CLU_070796_0_0_10"/>
<organism evidence="2 3">
    <name type="scientific">Segatella maculosa OT 289</name>
    <dbReference type="NCBI Taxonomy" id="999422"/>
    <lineage>
        <taxon>Bacteria</taxon>
        <taxon>Pseudomonadati</taxon>
        <taxon>Bacteroidota</taxon>
        <taxon>Bacteroidia</taxon>
        <taxon>Bacteroidales</taxon>
        <taxon>Prevotellaceae</taxon>
        <taxon>Segatella</taxon>
    </lineage>
</organism>
<dbReference type="EMBL" id="AGEK01000002">
    <property type="protein sequence ID" value="EHO75109.1"/>
    <property type="molecule type" value="Genomic_DNA"/>
</dbReference>
<dbReference type="RefSeq" id="WP_008563610.1">
    <property type="nucleotide sequence ID" value="NZ_JH594500.1"/>
</dbReference>
<dbReference type="STRING" id="999422.HMPREF9944_00046"/>
<feature type="coiled-coil region" evidence="1">
    <location>
        <begin position="279"/>
        <end position="309"/>
    </location>
</feature>
<dbReference type="AlphaFoldDB" id="H1HIQ2"/>
<sequence>MGWDVVQIGLRHNLPVHDPFATAKEVAKRMNQNVRLVYRNEYKYDKDNNVVSEVNGYELIELGKFEVNNSTDYLQMTVSDYQKKHIQESVGIDNLRKATFVGEFTDLILSGDSFELYEIEDNEETLDIRIFKENVDLDINIVGRWHWWEEAFHSSSQKNQEWLHNYRMQIYHQAKMFGCQEVIICSDQGPTELIYDNMDYSADNLKEYACSFQYLKDTNWVEKYKKEEWRKNARHITFSSYFQKQLELADGDFIEIIFDDFSDIDNIKNKIDDELIQGCKRFLDDMKRVEFEKKKKEEEERKASKEREARRKYWAQQLYSDKHQAMTIIIPEDSKLKK</sequence>
<keyword evidence="3" id="KW-1185">Reference proteome</keyword>
<accession>H1HIQ2</accession>
<protein>
    <submittedName>
        <fullName evidence="2">Uncharacterized protein</fullName>
    </submittedName>
</protein>
<dbReference type="OrthoDB" id="1099037at2"/>
<evidence type="ECO:0000313" key="3">
    <source>
        <dbReference type="Proteomes" id="UP000003167"/>
    </source>
</evidence>
<name>H1HIQ2_9BACT</name>
<evidence type="ECO:0000313" key="2">
    <source>
        <dbReference type="EMBL" id="EHO75109.1"/>
    </source>
</evidence>
<evidence type="ECO:0000256" key="1">
    <source>
        <dbReference type="SAM" id="Coils"/>
    </source>
</evidence>
<proteinExistence type="predicted"/>
<keyword evidence="1" id="KW-0175">Coiled coil</keyword>
<dbReference type="Proteomes" id="UP000003167">
    <property type="component" value="Unassembled WGS sequence"/>
</dbReference>